<dbReference type="AlphaFoldDB" id="A0AAC9RKZ9"/>
<dbReference type="Pfam" id="PF04245">
    <property type="entry name" value="NA37"/>
    <property type="match status" value="1"/>
</dbReference>
<dbReference type="RefSeq" id="WP_070968255.1">
    <property type="nucleotide sequence ID" value="NZ_CP017603.1"/>
</dbReference>
<dbReference type="InterPro" id="IPR007358">
    <property type="entry name" value="Nucleoid_associated_NdpA"/>
</dbReference>
<keyword evidence="3" id="KW-1185">Reference proteome</keyword>
<protein>
    <submittedName>
        <fullName evidence="1 2">Nucleoid-associated bacterial protein</fullName>
    </submittedName>
</protein>
<dbReference type="GO" id="GO:0009295">
    <property type="term" value="C:nucleoid"/>
    <property type="evidence" value="ECO:0007669"/>
    <property type="project" value="InterPro"/>
</dbReference>
<dbReference type="KEGG" id="cfm:BJL90_12095"/>
<dbReference type="Proteomes" id="UP000177894">
    <property type="component" value="Chromosome"/>
</dbReference>
<evidence type="ECO:0000313" key="1">
    <source>
        <dbReference type="EMBL" id="AOY76535.1"/>
    </source>
</evidence>
<gene>
    <name evidence="1" type="ORF">BJL90_12095</name>
    <name evidence="2" type="ORF">CLFO_13320</name>
</gene>
<evidence type="ECO:0000313" key="2">
    <source>
        <dbReference type="EMBL" id="ARE86948.1"/>
    </source>
</evidence>
<reference evidence="2 4" key="2">
    <citation type="submission" date="2017-03" db="EMBL/GenBank/DDBJ databases">
        <title>Complete sequence of Clostridium formicaceticum DSM 92.</title>
        <authorList>
            <person name="Poehlein A."/>
            <person name="Karl M."/>
            <person name="Bengelsdorf F.R."/>
            <person name="Duerre P."/>
            <person name="Daniel R."/>
        </authorList>
    </citation>
    <scope>NUCLEOTIDE SEQUENCE [LARGE SCALE GENOMIC DNA]</scope>
    <source>
        <strain evidence="2 4">DSM 92</strain>
    </source>
</reference>
<organism evidence="2 4">
    <name type="scientific">Clostridium formicaceticum</name>
    <dbReference type="NCBI Taxonomy" id="1497"/>
    <lineage>
        <taxon>Bacteria</taxon>
        <taxon>Bacillati</taxon>
        <taxon>Bacillota</taxon>
        <taxon>Clostridia</taxon>
        <taxon>Eubacteriales</taxon>
        <taxon>Clostridiaceae</taxon>
        <taxon>Clostridium</taxon>
    </lineage>
</organism>
<sequence length="340" mass="39546">MEQENSLRIIKAILHILDNNVQIPIISSKEIEITEEIFDFLGKHILKVIHSDKIKNGVFNDEYNTVYNLCKKITSNIEEFVTISTELANDLFDIMKKNPNIPPGDMVFCIFEMNHHSYLAIMKFNYISTYIHYVTSTEEGNVNNLIRQTTTLPNTSQKLEECIIINLVDYEIKLLEKEYEMNGSKDFYLSKLFLRCSFDLSDSDKFKILNKVTKKLNKKFFDDDFTKTAKLQTVLAESLEETDEIKVDRIADEVFEGNHEIKEEYMEEIKKEGLSENAVKIEQSNTITKKLRTHKLKTDSGIEINLPLNYYNNKDIIEFINNPDGTISILLKNITKILNK</sequence>
<dbReference type="Proteomes" id="UP000192478">
    <property type="component" value="Chromosome"/>
</dbReference>
<proteinExistence type="predicted"/>
<dbReference type="EMBL" id="CP020559">
    <property type="protein sequence ID" value="ARE86948.1"/>
    <property type="molecule type" value="Genomic_DNA"/>
</dbReference>
<evidence type="ECO:0000313" key="4">
    <source>
        <dbReference type="Proteomes" id="UP000192478"/>
    </source>
</evidence>
<evidence type="ECO:0000313" key="3">
    <source>
        <dbReference type="Proteomes" id="UP000177894"/>
    </source>
</evidence>
<reference evidence="1 3" key="1">
    <citation type="submission" date="2016-10" db="EMBL/GenBank/DDBJ databases">
        <title>Complete Genome Sequence of Acetogen Clostridium formicoaceticum ATCC 27076.</title>
        <authorList>
            <person name="Bao T."/>
            <person name="Cheng C."/>
            <person name="Zhao J."/>
            <person name="Yang S.-T."/>
            <person name="Wang J."/>
            <person name="Wang M."/>
        </authorList>
    </citation>
    <scope>NUCLEOTIDE SEQUENCE [LARGE SCALE GENOMIC DNA]</scope>
    <source>
        <strain evidence="1 3">ATCC 27076</strain>
    </source>
</reference>
<dbReference type="EMBL" id="CP017603">
    <property type="protein sequence ID" value="AOY76535.1"/>
    <property type="molecule type" value="Genomic_DNA"/>
</dbReference>
<name>A0AAC9RKZ9_9CLOT</name>
<accession>A0AAC9RKZ9</accession>